<accession>A0A417Z3Y5</accession>
<gene>
    <name evidence="2" type="ORF">D1832_09340</name>
</gene>
<dbReference type="EMBL" id="QWLM01000010">
    <property type="protein sequence ID" value="RHW45310.1"/>
    <property type="molecule type" value="Genomic_DNA"/>
</dbReference>
<organism evidence="2 3">
    <name type="scientific">Dermacoccus abyssi</name>
    <dbReference type="NCBI Taxonomy" id="322596"/>
    <lineage>
        <taxon>Bacteria</taxon>
        <taxon>Bacillati</taxon>
        <taxon>Actinomycetota</taxon>
        <taxon>Actinomycetes</taxon>
        <taxon>Micrococcales</taxon>
        <taxon>Dermacoccaceae</taxon>
        <taxon>Dermacoccus</taxon>
    </lineage>
</organism>
<proteinExistence type="predicted"/>
<feature type="region of interest" description="Disordered" evidence="1">
    <location>
        <begin position="140"/>
        <end position="162"/>
    </location>
</feature>
<evidence type="ECO:0000313" key="3">
    <source>
        <dbReference type="Proteomes" id="UP000285376"/>
    </source>
</evidence>
<name>A0A417Z3Y5_9MICO</name>
<sequence>MTRLDLVVEGGRALVDGTPLELPPGADPAAALVAHAQDRARIEGPVLAHLRDGAGTDVWVNVGADGAVTPAEEPNLDSDPVSAPPTALSAWSTEPRQPGGRGWSNRFKRDDVAPSRRALLVGGSAIGALALAGGGWALATAGDDERPPEPASSTPSRSVVLPNGQNAPAGWLEQAVWSVEDVADPKPQVDVRDGMFAVLTQPPGTGAVEVVVAGARDGRRRWSKTLEVGEIVTDGPFILNRDGKLIVFVATPKRLLGWELRTGVSFADHAFTTEDASVGFGLLGAWIGTGGRRFYGLTKKGLAPFDIPDKASCFGTIGDRMLVVDSGAQAWKLESGKPEPEPVKLQGPKDATPGGVVAVTDEVLVLAWNTWRNVALRAYDLETLKPRWTTPSEPRWEAYLGTARIAPDQTWATVGNRRVDLTSGKASVIAAKWTPVAISDGFAWGDDGSYILACDRSGELVSGKPTHRSNETVIVVAGYGDQAFATSAAYGTPTLYSLNRAV</sequence>
<reference evidence="2 3" key="1">
    <citation type="submission" date="2018-08" db="EMBL/GenBank/DDBJ databases">
        <title>Whole genome sequence analysis of Dermacoccus abyssi bacteria isolated from Deep Mariana trench Micromonospora spp reveals genes involved in the environmental adaptation and production of secondary metabolites.</title>
        <authorList>
            <person name="Abdel-Mageed W.M."/>
            <person name="Lehri B."/>
            <person name="Nouioui I."/>
            <person name="Goodfellow I."/>
            <person name="Jaspars M."/>
            <person name="Karlyshev A."/>
        </authorList>
    </citation>
    <scope>NUCLEOTIDE SEQUENCE [LARGE SCALE GENOMIC DNA]</scope>
    <source>
        <strain evidence="2 3">MT1.1</strain>
    </source>
</reference>
<dbReference type="Proteomes" id="UP000285376">
    <property type="component" value="Unassembled WGS sequence"/>
</dbReference>
<evidence type="ECO:0000256" key="1">
    <source>
        <dbReference type="SAM" id="MobiDB-lite"/>
    </source>
</evidence>
<comment type="caution">
    <text evidence="2">The sequence shown here is derived from an EMBL/GenBank/DDBJ whole genome shotgun (WGS) entry which is preliminary data.</text>
</comment>
<dbReference type="AlphaFoldDB" id="A0A417Z3Y5"/>
<dbReference type="SUPFAM" id="SSF82171">
    <property type="entry name" value="DPP6 N-terminal domain-like"/>
    <property type="match status" value="1"/>
</dbReference>
<evidence type="ECO:0000313" key="2">
    <source>
        <dbReference type="EMBL" id="RHW45310.1"/>
    </source>
</evidence>
<feature type="region of interest" description="Disordered" evidence="1">
    <location>
        <begin position="69"/>
        <end position="108"/>
    </location>
</feature>
<protein>
    <submittedName>
        <fullName evidence="2">Uncharacterized protein</fullName>
    </submittedName>
</protein>